<dbReference type="EMBL" id="CM041547">
    <property type="protein sequence ID" value="KAI3359126.1"/>
    <property type="molecule type" value="Genomic_DNA"/>
</dbReference>
<comment type="caution">
    <text evidence="1">The sequence shown here is derived from an EMBL/GenBank/DDBJ whole genome shotgun (WGS) entry which is preliminary data.</text>
</comment>
<name>A0ACB8VU51_9TELE</name>
<keyword evidence="2" id="KW-1185">Reference proteome</keyword>
<evidence type="ECO:0000313" key="2">
    <source>
        <dbReference type="Proteomes" id="UP000831701"/>
    </source>
</evidence>
<protein>
    <submittedName>
        <fullName evidence="1">Uncharacterized protein</fullName>
    </submittedName>
</protein>
<dbReference type="Proteomes" id="UP000831701">
    <property type="component" value="Chromosome 17"/>
</dbReference>
<organism evidence="1 2">
    <name type="scientific">Scortum barcoo</name>
    <name type="common">barcoo grunter</name>
    <dbReference type="NCBI Taxonomy" id="214431"/>
    <lineage>
        <taxon>Eukaryota</taxon>
        <taxon>Metazoa</taxon>
        <taxon>Chordata</taxon>
        <taxon>Craniata</taxon>
        <taxon>Vertebrata</taxon>
        <taxon>Euteleostomi</taxon>
        <taxon>Actinopterygii</taxon>
        <taxon>Neopterygii</taxon>
        <taxon>Teleostei</taxon>
        <taxon>Neoteleostei</taxon>
        <taxon>Acanthomorphata</taxon>
        <taxon>Eupercaria</taxon>
        <taxon>Centrarchiformes</taxon>
        <taxon>Terapontoidei</taxon>
        <taxon>Terapontidae</taxon>
        <taxon>Scortum</taxon>
    </lineage>
</organism>
<evidence type="ECO:0000313" key="1">
    <source>
        <dbReference type="EMBL" id="KAI3359126.1"/>
    </source>
</evidence>
<proteinExistence type="predicted"/>
<sequence length="192" mass="21635">MASKMIRTEGVELPEGSYKYLGILQTNEEAAWKSAKYLHRVNQVLKSRLNGRNKARAMNTYALPVIRYPADIIRQPKEPEGRRWSPEEIRDQVEGGGGVEEATVKPAKCDLTVVLFPRPTEEEEEAKEEDEESGGLSDIEREETRGRDSRTKSTVGRGWEREERGVVGIAVPADDAFALALVSRSLYILTRF</sequence>
<accession>A0ACB8VU51</accession>
<reference evidence="1" key="1">
    <citation type="submission" date="2022-04" db="EMBL/GenBank/DDBJ databases">
        <title>Jade perch genome.</title>
        <authorList>
            <person name="Chao B."/>
        </authorList>
    </citation>
    <scope>NUCLEOTIDE SEQUENCE</scope>
    <source>
        <strain evidence="1">CB-2022</strain>
    </source>
</reference>
<gene>
    <name evidence="1" type="ORF">L3Q82_002672</name>
</gene>